<dbReference type="RefSeq" id="WP_055265923.1">
    <property type="nucleotide sequence ID" value="NZ_CABIXQ010000011.1"/>
</dbReference>
<gene>
    <name evidence="2" type="ORF">ERS852471_01866</name>
</gene>
<dbReference type="InterPro" id="IPR011990">
    <property type="entry name" value="TPR-like_helical_dom_sf"/>
</dbReference>
<dbReference type="Proteomes" id="UP000095594">
    <property type="component" value="Unassembled WGS sequence"/>
</dbReference>
<feature type="repeat" description="TPR" evidence="1">
    <location>
        <begin position="250"/>
        <end position="283"/>
    </location>
</feature>
<feature type="repeat" description="TPR" evidence="1">
    <location>
        <begin position="284"/>
        <end position="317"/>
    </location>
</feature>
<dbReference type="OrthoDB" id="358807at2"/>
<dbReference type="InterPro" id="IPR019734">
    <property type="entry name" value="TPR_rpt"/>
</dbReference>
<dbReference type="PROSITE" id="PS50005">
    <property type="entry name" value="TPR"/>
    <property type="match status" value="2"/>
</dbReference>
<dbReference type="SUPFAM" id="SSF48452">
    <property type="entry name" value="TPR-like"/>
    <property type="match status" value="1"/>
</dbReference>
<evidence type="ECO:0000256" key="1">
    <source>
        <dbReference type="PROSITE-ProRule" id="PRU00339"/>
    </source>
</evidence>
<dbReference type="AlphaFoldDB" id="A0A174GEY3"/>
<dbReference type="Gene3D" id="1.25.40.10">
    <property type="entry name" value="Tetratricopeptide repeat domain"/>
    <property type="match status" value="1"/>
</dbReference>
<keyword evidence="1" id="KW-0802">TPR repeat</keyword>
<evidence type="ECO:0000313" key="2">
    <source>
        <dbReference type="EMBL" id="CUO60127.1"/>
    </source>
</evidence>
<name>A0A174GEY3_9CLOT</name>
<reference evidence="2 3" key="1">
    <citation type="submission" date="2015-09" db="EMBL/GenBank/DDBJ databases">
        <authorList>
            <consortium name="Pathogen Informatics"/>
        </authorList>
    </citation>
    <scope>NUCLEOTIDE SEQUENCE [LARGE SCALE GENOMIC DNA]</scope>
    <source>
        <strain evidence="2 3">2789STDY5834856</strain>
    </source>
</reference>
<dbReference type="SMART" id="SM00028">
    <property type="entry name" value="TPR"/>
    <property type="match status" value="3"/>
</dbReference>
<dbReference type="EMBL" id="CYZX01000011">
    <property type="protein sequence ID" value="CUO60127.1"/>
    <property type="molecule type" value="Genomic_DNA"/>
</dbReference>
<proteinExistence type="predicted"/>
<evidence type="ECO:0000313" key="3">
    <source>
        <dbReference type="Proteomes" id="UP000095594"/>
    </source>
</evidence>
<sequence>MDYNAMIKEKLGKLLFLEINIKGFKENIGIPEYVTLKNNELYMPIDSKYISSNIQNEIKLKNIPIYCFIEGMFTAIGCDENLRFNDDYELILDYIKDTETCIKSLISKAIEKDELLEGYLLLKGYYRYSKDLDVYKKLLLVGEAIREKDSSFSEILMGDIEYAEERLLKITEGYLYKAMILKEKGEFEAARVALNEYFNKGGKETEEIKILNQDINNIADYEKAIALLENNPTKSIEILLSLCNEFDENPLIYYYLGIGFRKLENYDKAIYYLEESIRRESGILEVVVELGLNYACIGDYEKAIGLFKKAFEASRDVEICTNIIMCYLNIGDMENANLHLEIAKKLNPEDEIVKQIENIIKNK</sequence>
<protein>
    <submittedName>
        <fullName evidence="2">TPR domain-containing protein</fullName>
    </submittedName>
</protein>
<organism evidence="2 3">
    <name type="scientific">Clostridium disporicum</name>
    <dbReference type="NCBI Taxonomy" id="84024"/>
    <lineage>
        <taxon>Bacteria</taxon>
        <taxon>Bacillati</taxon>
        <taxon>Bacillota</taxon>
        <taxon>Clostridia</taxon>
        <taxon>Eubacteriales</taxon>
        <taxon>Clostridiaceae</taxon>
        <taxon>Clostridium</taxon>
    </lineage>
</organism>
<accession>A0A174GEY3</accession>